<dbReference type="SUPFAM" id="SSF51905">
    <property type="entry name" value="FAD/NAD(P)-binding domain"/>
    <property type="match status" value="1"/>
</dbReference>
<evidence type="ECO:0000256" key="1">
    <source>
        <dbReference type="ARBA" id="ARBA00022630"/>
    </source>
</evidence>
<feature type="domain" description="FAD/NAD(P)-binding" evidence="6">
    <location>
        <begin position="6"/>
        <end position="293"/>
    </location>
</feature>
<evidence type="ECO:0000259" key="6">
    <source>
        <dbReference type="Pfam" id="PF07992"/>
    </source>
</evidence>
<keyword evidence="4" id="KW-1015">Disulfide bond</keyword>
<dbReference type="PRINTS" id="PR00368">
    <property type="entry name" value="FADPNR"/>
</dbReference>
<keyword evidence="5" id="KW-0676">Redox-active center</keyword>
<dbReference type="InterPro" id="IPR050097">
    <property type="entry name" value="Ferredoxin-NADP_redctase_2"/>
</dbReference>
<dbReference type="GO" id="GO:0016668">
    <property type="term" value="F:oxidoreductase activity, acting on a sulfur group of donors, NAD(P) as acceptor"/>
    <property type="evidence" value="ECO:0007669"/>
    <property type="project" value="UniProtKB-ARBA"/>
</dbReference>
<dbReference type="AlphaFoldDB" id="A0AAI8AMY1"/>
<dbReference type="InterPro" id="IPR008255">
    <property type="entry name" value="Pyr_nucl-diS_OxRdtase_2_AS"/>
</dbReference>
<dbReference type="RefSeq" id="WP_015084196.1">
    <property type="nucleotide sequence ID" value="NC_019552.1"/>
</dbReference>
<dbReference type="InterPro" id="IPR023753">
    <property type="entry name" value="FAD/NAD-binding_dom"/>
</dbReference>
<reference evidence="7 8" key="1">
    <citation type="journal article" date="2013" name="Genome Announc.">
        <title>Complete Genome Sequence of Mycoplasma hyorhinis Strain SK76.</title>
        <authorList>
            <person name="Goodison S."/>
            <person name="Urquidi V."/>
            <person name="Kumar D."/>
            <person name="Reyes L."/>
            <person name="Rosser C.J."/>
        </authorList>
    </citation>
    <scope>NUCLEOTIDE SEQUENCE [LARGE SCALE GENOMIC DNA]</scope>
    <source>
        <strain evidence="7 8">SK76</strain>
    </source>
</reference>
<evidence type="ECO:0000256" key="2">
    <source>
        <dbReference type="ARBA" id="ARBA00022827"/>
    </source>
</evidence>
<evidence type="ECO:0000313" key="8">
    <source>
        <dbReference type="Proteomes" id="UP000009399"/>
    </source>
</evidence>
<evidence type="ECO:0000256" key="5">
    <source>
        <dbReference type="ARBA" id="ARBA00023284"/>
    </source>
</evidence>
<keyword evidence="1" id="KW-0285">Flavoprotein</keyword>
<gene>
    <name evidence="7" type="ORF">MOS_498</name>
</gene>
<evidence type="ECO:0000256" key="3">
    <source>
        <dbReference type="ARBA" id="ARBA00023002"/>
    </source>
</evidence>
<proteinExistence type="predicted"/>
<evidence type="ECO:0000256" key="4">
    <source>
        <dbReference type="ARBA" id="ARBA00023157"/>
    </source>
</evidence>
<dbReference type="KEGG" id="mhs:MOS_498"/>
<dbReference type="EMBL" id="CP003914">
    <property type="protein sequence ID" value="AFX74413.1"/>
    <property type="molecule type" value="Genomic_DNA"/>
</dbReference>
<dbReference type="PANTHER" id="PTHR48105">
    <property type="entry name" value="THIOREDOXIN REDUCTASE 1-RELATED-RELATED"/>
    <property type="match status" value="1"/>
</dbReference>
<organism evidence="7 8">
    <name type="scientific">Mesomycoplasma hyorhinis SK76</name>
    <dbReference type="NCBI Taxonomy" id="1118964"/>
    <lineage>
        <taxon>Bacteria</taxon>
        <taxon>Bacillati</taxon>
        <taxon>Mycoplasmatota</taxon>
        <taxon>Mycoplasmoidales</taxon>
        <taxon>Metamycoplasmataceae</taxon>
        <taxon>Mesomycoplasma</taxon>
    </lineage>
</organism>
<dbReference type="Gene3D" id="3.50.50.60">
    <property type="entry name" value="FAD/NAD(P)-binding domain"/>
    <property type="match status" value="2"/>
</dbReference>
<evidence type="ECO:0000313" key="7">
    <source>
        <dbReference type="EMBL" id="AFX74413.1"/>
    </source>
</evidence>
<dbReference type="Pfam" id="PF07992">
    <property type="entry name" value="Pyr_redox_2"/>
    <property type="match status" value="1"/>
</dbReference>
<dbReference type="PRINTS" id="PR00469">
    <property type="entry name" value="PNDRDTASEII"/>
</dbReference>
<name>A0AAI8AMY1_MESHY</name>
<dbReference type="PROSITE" id="PS00573">
    <property type="entry name" value="PYRIDINE_REDOX_2"/>
    <property type="match status" value="1"/>
</dbReference>
<protein>
    <submittedName>
        <fullName evidence="7">Thioredoxin reductase</fullName>
    </submittedName>
</protein>
<dbReference type="InterPro" id="IPR036188">
    <property type="entry name" value="FAD/NAD-bd_sf"/>
</dbReference>
<keyword evidence="3" id="KW-0560">Oxidoreductase</keyword>
<sequence length="305" mass="33173">MEVKKYDVLIIGAGPAGMTTALYASRGNLKVALLEKGAPGGKLVSQSKIENWPGDEMIQGADLALRMYNHVLKFGVEHNYCEVKEVISNSEFSKAIVCEDGTRYEAKAVVVASGMVERKPLDIKNLQNFEHRGVSYCVVCDGPFYGHNPAIVIGGGNSAVEESAFLASIASKVSVFVRDAQFNAEPIMIEELKAKKNVEIFFNSKVLELKGKEFLEEAVVDINGTVKTIKAHSLFPYIGFLPATSFLTNLDILNEAKLIPVDKFGETREKGIYAVGDVVQKEIRQIATAAADGAIVGKILTSRLK</sequence>
<keyword evidence="2" id="KW-0274">FAD</keyword>
<dbReference type="Proteomes" id="UP000009399">
    <property type="component" value="Chromosome"/>
</dbReference>
<accession>A0AAI8AMY1</accession>